<name>A0A858RH68_9BACT</name>
<dbReference type="EMBL" id="CP051774">
    <property type="protein sequence ID" value="QJE96152.1"/>
    <property type="molecule type" value="Genomic_DNA"/>
</dbReference>
<dbReference type="InterPro" id="IPR036942">
    <property type="entry name" value="Beta-barrel_TonB_sf"/>
</dbReference>
<gene>
    <name evidence="5" type="ORF">HHL09_10255</name>
</gene>
<feature type="chain" id="PRO_5032488060" evidence="4">
    <location>
        <begin position="21"/>
        <end position="418"/>
    </location>
</feature>
<dbReference type="GO" id="GO:0009279">
    <property type="term" value="C:cell outer membrane"/>
    <property type="evidence" value="ECO:0007669"/>
    <property type="project" value="UniProtKB-SubCell"/>
</dbReference>
<dbReference type="Proteomes" id="UP000501812">
    <property type="component" value="Chromosome"/>
</dbReference>
<dbReference type="KEGG" id="luo:HHL09_10255"/>
<evidence type="ECO:0000256" key="1">
    <source>
        <dbReference type="ARBA" id="ARBA00004442"/>
    </source>
</evidence>
<keyword evidence="6" id="KW-1185">Reference proteome</keyword>
<evidence type="ECO:0000256" key="3">
    <source>
        <dbReference type="ARBA" id="ARBA00023237"/>
    </source>
</evidence>
<evidence type="ECO:0000313" key="5">
    <source>
        <dbReference type="EMBL" id="QJE96152.1"/>
    </source>
</evidence>
<evidence type="ECO:0000256" key="2">
    <source>
        <dbReference type="ARBA" id="ARBA00023136"/>
    </source>
</evidence>
<comment type="subcellular location">
    <subcellularLocation>
        <location evidence="1">Cell outer membrane</location>
    </subcellularLocation>
</comment>
<dbReference type="Gene3D" id="2.40.170.20">
    <property type="entry name" value="TonB-dependent receptor, beta-barrel domain"/>
    <property type="match status" value="1"/>
</dbReference>
<sequence length="418" mass="46420">MKRSLLSSLAAVTAIGAANASLYYTQDEAQESLPLKWTVGANLTYDDNVNPTAVGPGADDEALSINPYVGLSFVSITPQTTWDVYARVGAIYYFDEPEALGSEDLYGQARAGVNFTHRVSERLRFSSRNFISYELEPDYSYGYSTSRQVGEYLYWQTDNAVGYRWTERLATYTGFTLSGLDYDSNVPNSDRDTWTVYNQFRYQVSPQTVATAEYRYSEVSGNGYASDSENHYVLVGAEHRFSPNTIMIARVGAQFRQMDGVSDGDSTDPYAEVTFNTNVNEQFRVRSFLRYGIEDYDTVVTSAGFVGGVPVSALTEYDAKATLRIGVSGEYDLSQMLSFFGGVDYINSDYDDGRIAGTTTPFGGNPTEDLINAYVGLSVKFTENLYGNVSYNYTDSSSDLPGREYDRNRVSVGVRAEF</sequence>
<reference evidence="5 6" key="1">
    <citation type="submission" date="2020-04" db="EMBL/GenBank/DDBJ databases">
        <title>Luteolibacter sp. G-1-1-1 isolated from soil.</title>
        <authorList>
            <person name="Dahal R.H."/>
        </authorList>
    </citation>
    <scope>NUCLEOTIDE SEQUENCE [LARGE SCALE GENOMIC DNA]</scope>
    <source>
        <strain evidence="5 6">G-1-1-1</strain>
    </source>
</reference>
<evidence type="ECO:0000256" key="4">
    <source>
        <dbReference type="SAM" id="SignalP"/>
    </source>
</evidence>
<keyword evidence="3" id="KW-0998">Cell outer membrane</keyword>
<dbReference type="Pfam" id="PF10082">
    <property type="entry name" value="BBP2_2"/>
    <property type="match status" value="1"/>
</dbReference>
<accession>A0A858RH68</accession>
<organism evidence="5 6">
    <name type="scientific">Luteolibacter luteus</name>
    <dbReference type="NCBI Taxonomy" id="2728835"/>
    <lineage>
        <taxon>Bacteria</taxon>
        <taxon>Pseudomonadati</taxon>
        <taxon>Verrucomicrobiota</taxon>
        <taxon>Verrucomicrobiia</taxon>
        <taxon>Verrucomicrobiales</taxon>
        <taxon>Verrucomicrobiaceae</taxon>
        <taxon>Luteolibacter</taxon>
    </lineage>
</organism>
<dbReference type="SUPFAM" id="SSF56935">
    <property type="entry name" value="Porins"/>
    <property type="match status" value="1"/>
</dbReference>
<feature type="signal peptide" evidence="4">
    <location>
        <begin position="1"/>
        <end position="20"/>
    </location>
</feature>
<evidence type="ECO:0000313" key="6">
    <source>
        <dbReference type="Proteomes" id="UP000501812"/>
    </source>
</evidence>
<keyword evidence="2" id="KW-0472">Membrane</keyword>
<dbReference type="InterPro" id="IPR018759">
    <property type="entry name" value="BBP2_2"/>
</dbReference>
<keyword evidence="4" id="KW-0732">Signal</keyword>
<protein>
    <submittedName>
        <fullName evidence="5">Outer membrane beta-barrel protein</fullName>
    </submittedName>
</protein>
<proteinExistence type="predicted"/>
<dbReference type="AlphaFoldDB" id="A0A858RH68"/>
<dbReference type="RefSeq" id="WP_169454553.1">
    <property type="nucleotide sequence ID" value="NZ_CP051774.1"/>
</dbReference>